<comment type="similarity">
    <text evidence="1">Belongs to the short-chain dehydrogenases/reductases (SDR) family.</text>
</comment>
<evidence type="ECO:0000313" key="3">
    <source>
        <dbReference type="EMBL" id="CAF3776077.1"/>
    </source>
</evidence>
<dbReference type="PRINTS" id="PR00081">
    <property type="entry name" value="GDHRDH"/>
</dbReference>
<proteinExistence type="inferred from homology"/>
<evidence type="ECO:0000313" key="4">
    <source>
        <dbReference type="Proteomes" id="UP000663874"/>
    </source>
</evidence>
<evidence type="ECO:0000256" key="2">
    <source>
        <dbReference type="ARBA" id="ARBA00023002"/>
    </source>
</evidence>
<dbReference type="AlphaFoldDB" id="A0A819AD59"/>
<dbReference type="PROSITE" id="PS00061">
    <property type="entry name" value="ADH_SHORT"/>
    <property type="match status" value="1"/>
</dbReference>
<dbReference type="InterPro" id="IPR036291">
    <property type="entry name" value="NAD(P)-bd_dom_sf"/>
</dbReference>
<dbReference type="InterPro" id="IPR002347">
    <property type="entry name" value="SDR_fam"/>
</dbReference>
<sequence length="131" mass="13961">MFDLTRLAIPYMPKGSSIINVGSIQAYQPSAEILDYATTKAAIVGFTKGLAMKMLEKGIRVNCVAPGPVWTPLIVSSFPKETINQFGANPPMTRPAQPRELAPAFVFLASGRTSSYVSGEILAVTGDLITA</sequence>
<dbReference type="PRINTS" id="PR00080">
    <property type="entry name" value="SDRFAMILY"/>
</dbReference>
<dbReference type="PANTHER" id="PTHR48107">
    <property type="entry name" value="NADPH-DEPENDENT ALDEHYDE REDUCTASE-LIKE PROTEIN, CHLOROPLASTIC-RELATED"/>
    <property type="match status" value="1"/>
</dbReference>
<dbReference type="Proteomes" id="UP000663874">
    <property type="component" value="Unassembled WGS sequence"/>
</dbReference>
<organism evidence="3 4">
    <name type="scientific">Rotaria sordida</name>
    <dbReference type="NCBI Taxonomy" id="392033"/>
    <lineage>
        <taxon>Eukaryota</taxon>
        <taxon>Metazoa</taxon>
        <taxon>Spiralia</taxon>
        <taxon>Gnathifera</taxon>
        <taxon>Rotifera</taxon>
        <taxon>Eurotatoria</taxon>
        <taxon>Bdelloidea</taxon>
        <taxon>Philodinida</taxon>
        <taxon>Philodinidae</taxon>
        <taxon>Rotaria</taxon>
    </lineage>
</organism>
<accession>A0A819AD59</accession>
<dbReference type="InterPro" id="IPR020904">
    <property type="entry name" value="Sc_DH/Rdtase_CS"/>
</dbReference>
<dbReference type="SUPFAM" id="SSF51735">
    <property type="entry name" value="NAD(P)-binding Rossmann-fold domains"/>
    <property type="match status" value="1"/>
</dbReference>
<dbReference type="PANTHER" id="PTHR48107:SF16">
    <property type="entry name" value="NADPH-DEPENDENT ALDEHYDE REDUCTASE 1, CHLOROPLASTIC"/>
    <property type="match status" value="1"/>
</dbReference>
<reference evidence="3" key="1">
    <citation type="submission" date="2021-02" db="EMBL/GenBank/DDBJ databases">
        <authorList>
            <person name="Nowell W R."/>
        </authorList>
    </citation>
    <scope>NUCLEOTIDE SEQUENCE</scope>
</reference>
<dbReference type="GO" id="GO:0016614">
    <property type="term" value="F:oxidoreductase activity, acting on CH-OH group of donors"/>
    <property type="evidence" value="ECO:0007669"/>
    <property type="project" value="UniProtKB-ARBA"/>
</dbReference>
<dbReference type="EMBL" id="CAJOBE010001804">
    <property type="protein sequence ID" value="CAF3776077.1"/>
    <property type="molecule type" value="Genomic_DNA"/>
</dbReference>
<comment type="caution">
    <text evidence="3">The sequence shown here is derived from an EMBL/GenBank/DDBJ whole genome shotgun (WGS) entry which is preliminary data.</text>
</comment>
<protein>
    <submittedName>
        <fullName evidence="3">Uncharacterized protein</fullName>
    </submittedName>
</protein>
<evidence type="ECO:0000256" key="1">
    <source>
        <dbReference type="ARBA" id="ARBA00006484"/>
    </source>
</evidence>
<gene>
    <name evidence="3" type="ORF">FNK824_LOCUS13644</name>
</gene>
<dbReference type="Pfam" id="PF13561">
    <property type="entry name" value="adh_short_C2"/>
    <property type="match status" value="1"/>
</dbReference>
<keyword evidence="2" id="KW-0560">Oxidoreductase</keyword>
<name>A0A819AD59_9BILA</name>
<dbReference type="Gene3D" id="3.40.50.720">
    <property type="entry name" value="NAD(P)-binding Rossmann-like Domain"/>
    <property type="match status" value="1"/>
</dbReference>